<proteinExistence type="predicted"/>
<evidence type="ECO:0000256" key="1">
    <source>
        <dbReference type="SAM" id="SignalP"/>
    </source>
</evidence>
<reference evidence="2 3" key="1">
    <citation type="submission" date="2023-11" db="EMBL/GenBank/DDBJ databases">
        <title>Dfirmibasis_genome.</title>
        <authorList>
            <person name="Edelbroek B."/>
            <person name="Kjellin J."/>
            <person name="Jerlstrom-Hultqvist J."/>
            <person name="Soderbom F."/>
        </authorList>
    </citation>
    <scope>NUCLEOTIDE SEQUENCE [LARGE SCALE GENOMIC DNA]</scope>
    <source>
        <strain evidence="2 3">TNS-C-14</strain>
    </source>
</reference>
<keyword evidence="3" id="KW-1185">Reference proteome</keyword>
<name>A0AAN7YYK4_9MYCE</name>
<evidence type="ECO:0000313" key="3">
    <source>
        <dbReference type="Proteomes" id="UP001344447"/>
    </source>
</evidence>
<evidence type="ECO:0000313" key="2">
    <source>
        <dbReference type="EMBL" id="KAK5583176.1"/>
    </source>
</evidence>
<dbReference type="AlphaFoldDB" id="A0AAN7YYK4"/>
<accession>A0AAN7YYK4</accession>
<feature type="chain" id="PRO_5042979960" evidence="1">
    <location>
        <begin position="25"/>
        <end position="126"/>
    </location>
</feature>
<sequence length="126" mass="14725">MLKSYNNLIFLIISFLFLLKLSNADDDFPFQFLNDQSNQVIFFTQSGFQGERFVYDTNMGYVELPNEFHNNVGSYISGTTVCFIKWDPFEQHQIYSHRVNGNYSSENNFGSRIDGVYNGLCKDKIW</sequence>
<protein>
    <submittedName>
        <fullName evidence="2">Uncharacterized protein</fullName>
    </submittedName>
</protein>
<dbReference type="EMBL" id="JAVFKY010000001">
    <property type="protein sequence ID" value="KAK5583176.1"/>
    <property type="molecule type" value="Genomic_DNA"/>
</dbReference>
<comment type="caution">
    <text evidence="2">The sequence shown here is derived from an EMBL/GenBank/DDBJ whole genome shotgun (WGS) entry which is preliminary data.</text>
</comment>
<feature type="signal peptide" evidence="1">
    <location>
        <begin position="1"/>
        <end position="24"/>
    </location>
</feature>
<gene>
    <name evidence="2" type="ORF">RB653_004767</name>
</gene>
<keyword evidence="1" id="KW-0732">Signal</keyword>
<dbReference type="Proteomes" id="UP001344447">
    <property type="component" value="Unassembled WGS sequence"/>
</dbReference>
<organism evidence="2 3">
    <name type="scientific">Dictyostelium firmibasis</name>
    <dbReference type="NCBI Taxonomy" id="79012"/>
    <lineage>
        <taxon>Eukaryota</taxon>
        <taxon>Amoebozoa</taxon>
        <taxon>Evosea</taxon>
        <taxon>Eumycetozoa</taxon>
        <taxon>Dictyostelia</taxon>
        <taxon>Dictyosteliales</taxon>
        <taxon>Dictyosteliaceae</taxon>
        <taxon>Dictyostelium</taxon>
    </lineage>
</organism>